<feature type="transmembrane region" description="Helical" evidence="7">
    <location>
        <begin position="56"/>
        <end position="79"/>
    </location>
</feature>
<evidence type="ECO:0000256" key="5">
    <source>
        <dbReference type="ARBA" id="ARBA00022989"/>
    </source>
</evidence>
<comment type="subcellular location">
    <subcellularLocation>
        <location evidence="1">Membrane</location>
        <topology evidence="1">Multi-pass membrane protein</topology>
    </subcellularLocation>
</comment>
<keyword evidence="3 7" id="KW-0812">Transmembrane</keyword>
<comment type="caution">
    <text evidence="9">The sequence shown here is derived from an EMBL/GenBank/DDBJ whole genome shotgun (WGS) entry which is preliminary data.</text>
</comment>
<evidence type="ECO:0000256" key="3">
    <source>
        <dbReference type="ARBA" id="ARBA00022692"/>
    </source>
</evidence>
<dbReference type="EMBL" id="JAFMPY010000024">
    <property type="protein sequence ID" value="MBO0905689.1"/>
    <property type="molecule type" value="Genomic_DNA"/>
</dbReference>
<feature type="transmembrane region" description="Helical" evidence="7">
    <location>
        <begin position="91"/>
        <end position="111"/>
    </location>
</feature>
<sequence length="246" mass="25594">MGADLSYPTAVLGGALSFLSPCVLPLVPPYLCYMAGVSADDLKTGPAVGSTGFTRLIGSSVTFVLGFSTVFVALGAGASSIGQLLRQNLDWLGFVAGIAIIVMGLNFLGVFRLSLLSREARFAAPDRPKSLVGAYLMGLAFAFGWTPCIGPVLGAILGLAGARGTVGEGATMLAFYSAGLGIPFILAAAFSGVFFRWMMGFRRHLGMVEKAMGGLLVVTGFLFLTGGMQQISFWLLETFPALQAIG</sequence>
<evidence type="ECO:0000256" key="6">
    <source>
        <dbReference type="ARBA" id="ARBA00023136"/>
    </source>
</evidence>
<evidence type="ECO:0000256" key="2">
    <source>
        <dbReference type="ARBA" id="ARBA00006143"/>
    </source>
</evidence>
<dbReference type="Proteomes" id="UP000664288">
    <property type="component" value="Unassembled WGS sequence"/>
</dbReference>
<evidence type="ECO:0000256" key="4">
    <source>
        <dbReference type="ARBA" id="ARBA00022748"/>
    </source>
</evidence>
<evidence type="ECO:0000256" key="7">
    <source>
        <dbReference type="SAM" id="Phobius"/>
    </source>
</evidence>
<dbReference type="PANTHER" id="PTHR31272">
    <property type="entry name" value="CYTOCHROME C-TYPE BIOGENESIS PROTEIN HI_1454-RELATED"/>
    <property type="match status" value="1"/>
</dbReference>
<keyword evidence="6 7" id="KW-0472">Membrane</keyword>
<evidence type="ECO:0000313" key="9">
    <source>
        <dbReference type="EMBL" id="MBO0905689.1"/>
    </source>
</evidence>
<keyword evidence="10" id="KW-1185">Reference proteome</keyword>
<organism evidence="9 10">
    <name type="scientific">Jiella sonneratiae</name>
    <dbReference type="NCBI Taxonomy" id="2816856"/>
    <lineage>
        <taxon>Bacteria</taxon>
        <taxon>Pseudomonadati</taxon>
        <taxon>Pseudomonadota</taxon>
        <taxon>Alphaproteobacteria</taxon>
        <taxon>Hyphomicrobiales</taxon>
        <taxon>Aurantimonadaceae</taxon>
        <taxon>Jiella</taxon>
    </lineage>
</organism>
<keyword evidence="4" id="KW-0201">Cytochrome c-type biogenesis</keyword>
<evidence type="ECO:0000313" key="10">
    <source>
        <dbReference type="Proteomes" id="UP000664288"/>
    </source>
</evidence>
<gene>
    <name evidence="9" type="ORF">J1C47_18755</name>
</gene>
<proteinExistence type="inferred from homology"/>
<evidence type="ECO:0000256" key="1">
    <source>
        <dbReference type="ARBA" id="ARBA00004141"/>
    </source>
</evidence>
<evidence type="ECO:0000259" key="8">
    <source>
        <dbReference type="Pfam" id="PF02683"/>
    </source>
</evidence>
<feature type="transmembrane region" description="Helical" evidence="7">
    <location>
        <begin position="12"/>
        <end position="35"/>
    </location>
</feature>
<name>A0ABS3J7N3_9HYPH</name>
<dbReference type="RefSeq" id="WP_207352324.1">
    <property type="nucleotide sequence ID" value="NZ_JAFMPY010000024.1"/>
</dbReference>
<dbReference type="Pfam" id="PF02683">
    <property type="entry name" value="DsbD_TM"/>
    <property type="match status" value="1"/>
</dbReference>
<dbReference type="InterPro" id="IPR051790">
    <property type="entry name" value="Cytochrome_c-biogenesis_DsbD"/>
</dbReference>
<dbReference type="InterPro" id="IPR003834">
    <property type="entry name" value="Cyt_c_assmbl_TM_dom"/>
</dbReference>
<feature type="transmembrane region" description="Helical" evidence="7">
    <location>
        <begin position="132"/>
        <end position="161"/>
    </location>
</feature>
<feature type="domain" description="Cytochrome C biogenesis protein transmembrane" evidence="8">
    <location>
        <begin position="11"/>
        <end position="208"/>
    </location>
</feature>
<keyword evidence="5 7" id="KW-1133">Transmembrane helix</keyword>
<comment type="similarity">
    <text evidence="2">Belongs to the DsbD family.</text>
</comment>
<reference evidence="9 10" key="1">
    <citation type="submission" date="2021-03" db="EMBL/GenBank/DDBJ databases">
        <title>Whole genome sequence of Jiella sp. MQZ13P-4.</title>
        <authorList>
            <person name="Tuo L."/>
        </authorList>
    </citation>
    <scope>NUCLEOTIDE SEQUENCE [LARGE SCALE GENOMIC DNA]</scope>
    <source>
        <strain evidence="9 10">MQZ13P-4</strain>
    </source>
</reference>
<dbReference type="PANTHER" id="PTHR31272:SF4">
    <property type="entry name" value="CYTOCHROME C-TYPE BIOGENESIS PROTEIN HI_1454-RELATED"/>
    <property type="match status" value="1"/>
</dbReference>
<accession>A0ABS3J7N3</accession>
<feature type="transmembrane region" description="Helical" evidence="7">
    <location>
        <begin position="215"/>
        <end position="236"/>
    </location>
</feature>
<feature type="transmembrane region" description="Helical" evidence="7">
    <location>
        <begin position="173"/>
        <end position="195"/>
    </location>
</feature>
<protein>
    <submittedName>
        <fullName evidence="9">Cytochrome c biogenesis protein CcdA</fullName>
    </submittedName>
</protein>